<feature type="chain" id="PRO_5014385304" evidence="6">
    <location>
        <begin position="20"/>
        <end position="512"/>
    </location>
</feature>
<evidence type="ECO:0000256" key="4">
    <source>
        <dbReference type="ARBA" id="ARBA00022827"/>
    </source>
</evidence>
<feature type="signal peptide" evidence="6">
    <location>
        <begin position="1"/>
        <end position="19"/>
    </location>
</feature>
<dbReference type="Gene3D" id="3.30.465.10">
    <property type="match status" value="1"/>
</dbReference>
<keyword evidence="3 6" id="KW-0732">Signal</keyword>
<evidence type="ECO:0000313" key="9">
    <source>
        <dbReference type="Proteomes" id="UP000235371"/>
    </source>
</evidence>
<dbReference type="SUPFAM" id="SSF56176">
    <property type="entry name" value="FAD-binding/transporter-associated domain-like"/>
    <property type="match status" value="1"/>
</dbReference>
<dbReference type="Pfam" id="PF08031">
    <property type="entry name" value="BBE"/>
    <property type="match status" value="1"/>
</dbReference>
<evidence type="ECO:0000256" key="3">
    <source>
        <dbReference type="ARBA" id="ARBA00022729"/>
    </source>
</evidence>
<name>A0A2J6SW64_9HELO</name>
<dbReference type="Pfam" id="PF01565">
    <property type="entry name" value="FAD_binding_4"/>
    <property type="match status" value="1"/>
</dbReference>
<dbReference type="PANTHER" id="PTHR42973:SF32">
    <property type="entry name" value="FAD-LINKED OXIDOREDUCTASE AFOF"/>
    <property type="match status" value="1"/>
</dbReference>
<comment type="similarity">
    <text evidence="1">Belongs to the oxygen-dependent FAD-linked oxidoreductase family.</text>
</comment>
<gene>
    <name evidence="8" type="ORF">K444DRAFT_617437</name>
</gene>
<dbReference type="GeneID" id="36589200"/>
<dbReference type="OrthoDB" id="415825at2759"/>
<dbReference type="InterPro" id="IPR016166">
    <property type="entry name" value="FAD-bd_PCMH"/>
</dbReference>
<keyword evidence="4" id="KW-0274">FAD</keyword>
<dbReference type="InterPro" id="IPR006094">
    <property type="entry name" value="Oxid_FAD_bind_N"/>
</dbReference>
<sequence length="512" mass="55139">MQTLIFSAALLFFSAVSTSIDPLTYQENGTSVDVRHILTGDDVHWSTGTVVAFPNSTAFTNATERRVAWEAPSFAAVITPVVEEDVAKAVKLAVQHNIPFLATGGRHGSGVGYGKVHGGLAIDLSHFNYFEVHTNSSIVTIGGSATFGEFQHELYAAGLMLPSGSCSCPGYVGLGVGGGIGRRMGSLGLVSDRILSARVVTATGHILDVSNEKHADLFWGIRGAGANLGVIISATFQAAKASDYAGDGHALTIDLYFDAKSTTAYFEHLGNIAGSLPSNVGGLHLTMYNATVNDAELFVNWVWYGPEAEGHAFISQFLSFGPYLVKNYEYITWDHVIAVAGDGVGQSGLCIKEVYANSYASNLKEFATSTFIDTFAKLAQFYAEYPEGRGSSSNLELFSNQAVAALDKDFDAYPWRDTKGFFTVSAYFDTTAQSNQTLLDIGDTFCRDLRDSWSETGGYAEQGGAIYVNYARGDEPIESVWGDSLPRLAALKKQWDPKNVFAYNNPLPTSYP</sequence>
<evidence type="ECO:0000313" key="8">
    <source>
        <dbReference type="EMBL" id="PMD55006.1"/>
    </source>
</evidence>
<dbReference type="PANTHER" id="PTHR42973">
    <property type="entry name" value="BINDING OXIDOREDUCTASE, PUTATIVE (AFU_ORTHOLOGUE AFUA_1G17690)-RELATED"/>
    <property type="match status" value="1"/>
</dbReference>
<dbReference type="STRING" id="1095630.A0A2J6SW64"/>
<organism evidence="8 9">
    <name type="scientific">Hyaloscypha bicolor E</name>
    <dbReference type="NCBI Taxonomy" id="1095630"/>
    <lineage>
        <taxon>Eukaryota</taxon>
        <taxon>Fungi</taxon>
        <taxon>Dikarya</taxon>
        <taxon>Ascomycota</taxon>
        <taxon>Pezizomycotina</taxon>
        <taxon>Leotiomycetes</taxon>
        <taxon>Helotiales</taxon>
        <taxon>Hyaloscyphaceae</taxon>
        <taxon>Hyaloscypha</taxon>
        <taxon>Hyaloscypha bicolor</taxon>
    </lineage>
</organism>
<dbReference type="PROSITE" id="PS51387">
    <property type="entry name" value="FAD_PCMH"/>
    <property type="match status" value="1"/>
</dbReference>
<evidence type="ECO:0000259" key="7">
    <source>
        <dbReference type="PROSITE" id="PS51387"/>
    </source>
</evidence>
<accession>A0A2J6SW64</accession>
<protein>
    <submittedName>
        <fullName evidence="8">FAD-binding domain-containing protein</fullName>
    </submittedName>
</protein>
<dbReference type="InterPro" id="IPR050416">
    <property type="entry name" value="FAD-linked_Oxidoreductase"/>
</dbReference>
<evidence type="ECO:0000256" key="6">
    <source>
        <dbReference type="SAM" id="SignalP"/>
    </source>
</evidence>
<feature type="domain" description="FAD-binding PCMH-type" evidence="7">
    <location>
        <begin position="70"/>
        <end position="241"/>
    </location>
</feature>
<proteinExistence type="inferred from homology"/>
<keyword evidence="9" id="KW-1185">Reference proteome</keyword>
<dbReference type="GO" id="GO:0016491">
    <property type="term" value="F:oxidoreductase activity"/>
    <property type="evidence" value="ECO:0007669"/>
    <property type="project" value="UniProtKB-KW"/>
</dbReference>
<reference evidence="8 9" key="1">
    <citation type="submission" date="2016-04" db="EMBL/GenBank/DDBJ databases">
        <title>A degradative enzymes factory behind the ericoid mycorrhizal symbiosis.</title>
        <authorList>
            <consortium name="DOE Joint Genome Institute"/>
            <person name="Martino E."/>
            <person name="Morin E."/>
            <person name="Grelet G."/>
            <person name="Kuo A."/>
            <person name="Kohler A."/>
            <person name="Daghino S."/>
            <person name="Barry K."/>
            <person name="Choi C."/>
            <person name="Cichocki N."/>
            <person name="Clum A."/>
            <person name="Copeland A."/>
            <person name="Hainaut M."/>
            <person name="Haridas S."/>
            <person name="Labutti K."/>
            <person name="Lindquist E."/>
            <person name="Lipzen A."/>
            <person name="Khouja H.-R."/>
            <person name="Murat C."/>
            <person name="Ohm R."/>
            <person name="Olson A."/>
            <person name="Spatafora J."/>
            <person name="Veneault-Fourrey C."/>
            <person name="Henrissat B."/>
            <person name="Grigoriev I."/>
            <person name="Martin F."/>
            <person name="Perotto S."/>
        </authorList>
    </citation>
    <scope>NUCLEOTIDE SEQUENCE [LARGE SCALE GENOMIC DNA]</scope>
    <source>
        <strain evidence="8 9">E</strain>
    </source>
</reference>
<dbReference type="InterPro" id="IPR012951">
    <property type="entry name" value="BBE"/>
</dbReference>
<dbReference type="RefSeq" id="XP_024731910.1">
    <property type="nucleotide sequence ID" value="XM_024881123.1"/>
</dbReference>
<dbReference type="AlphaFoldDB" id="A0A2J6SW64"/>
<dbReference type="InterPro" id="IPR016169">
    <property type="entry name" value="FAD-bd_PCMH_sub2"/>
</dbReference>
<evidence type="ECO:0000256" key="2">
    <source>
        <dbReference type="ARBA" id="ARBA00022630"/>
    </source>
</evidence>
<dbReference type="Proteomes" id="UP000235371">
    <property type="component" value="Unassembled WGS sequence"/>
</dbReference>
<dbReference type="InterPro" id="IPR036318">
    <property type="entry name" value="FAD-bd_PCMH-like_sf"/>
</dbReference>
<dbReference type="Gene3D" id="3.40.462.20">
    <property type="match status" value="1"/>
</dbReference>
<evidence type="ECO:0000256" key="5">
    <source>
        <dbReference type="ARBA" id="ARBA00023002"/>
    </source>
</evidence>
<keyword evidence="5" id="KW-0560">Oxidoreductase</keyword>
<keyword evidence="2" id="KW-0285">Flavoprotein</keyword>
<dbReference type="InParanoid" id="A0A2J6SW64"/>
<dbReference type="EMBL" id="KZ613856">
    <property type="protein sequence ID" value="PMD55006.1"/>
    <property type="molecule type" value="Genomic_DNA"/>
</dbReference>
<evidence type="ECO:0000256" key="1">
    <source>
        <dbReference type="ARBA" id="ARBA00005466"/>
    </source>
</evidence>
<dbReference type="GO" id="GO:0071949">
    <property type="term" value="F:FAD binding"/>
    <property type="evidence" value="ECO:0007669"/>
    <property type="project" value="InterPro"/>
</dbReference>